<dbReference type="OrthoDB" id="411871at2759"/>
<protein>
    <submittedName>
        <fullName evidence="1">Uncharacterized protein</fullName>
    </submittedName>
</protein>
<gene>
    <name evidence="1" type="ORF">AVEN_259292_1</name>
</gene>
<evidence type="ECO:0000313" key="1">
    <source>
        <dbReference type="EMBL" id="GBM53300.1"/>
    </source>
</evidence>
<name>A0A4Y2GI58_ARAVE</name>
<dbReference type="PANTHER" id="PTHR19446">
    <property type="entry name" value="REVERSE TRANSCRIPTASES"/>
    <property type="match status" value="1"/>
</dbReference>
<sequence length="143" mass="16957">MTDFERFIQIFNTCLSRGIFPDCWKRTRVALIPKEGKDLTLPTSYRPICLIPTWGKMLDKIFTQRLVYELERGGKLHQYQFGFRKRKSIVLAMDNFLTYIKNANGLIHHPWLNHDQQLKGNSHEQANADRNDQLYVYPNWRVG</sequence>
<organism evidence="1 2">
    <name type="scientific">Araneus ventricosus</name>
    <name type="common">Orbweaver spider</name>
    <name type="synonym">Epeira ventricosa</name>
    <dbReference type="NCBI Taxonomy" id="182803"/>
    <lineage>
        <taxon>Eukaryota</taxon>
        <taxon>Metazoa</taxon>
        <taxon>Ecdysozoa</taxon>
        <taxon>Arthropoda</taxon>
        <taxon>Chelicerata</taxon>
        <taxon>Arachnida</taxon>
        <taxon>Araneae</taxon>
        <taxon>Araneomorphae</taxon>
        <taxon>Entelegynae</taxon>
        <taxon>Araneoidea</taxon>
        <taxon>Araneidae</taxon>
        <taxon>Araneus</taxon>
    </lineage>
</organism>
<keyword evidence="2" id="KW-1185">Reference proteome</keyword>
<accession>A0A4Y2GI58</accession>
<reference evidence="1 2" key="1">
    <citation type="journal article" date="2019" name="Sci. Rep.">
        <title>Orb-weaving spider Araneus ventricosus genome elucidates the spidroin gene catalogue.</title>
        <authorList>
            <person name="Kono N."/>
            <person name="Nakamura H."/>
            <person name="Ohtoshi R."/>
            <person name="Moran D.A.P."/>
            <person name="Shinohara A."/>
            <person name="Yoshida Y."/>
            <person name="Fujiwara M."/>
            <person name="Mori M."/>
            <person name="Tomita M."/>
            <person name="Arakawa K."/>
        </authorList>
    </citation>
    <scope>NUCLEOTIDE SEQUENCE [LARGE SCALE GENOMIC DNA]</scope>
</reference>
<evidence type="ECO:0000313" key="2">
    <source>
        <dbReference type="Proteomes" id="UP000499080"/>
    </source>
</evidence>
<comment type="caution">
    <text evidence="1">The sequence shown here is derived from an EMBL/GenBank/DDBJ whole genome shotgun (WGS) entry which is preliminary data.</text>
</comment>
<dbReference type="EMBL" id="BGPR01001413">
    <property type="protein sequence ID" value="GBM53300.1"/>
    <property type="molecule type" value="Genomic_DNA"/>
</dbReference>
<dbReference type="AlphaFoldDB" id="A0A4Y2GI58"/>
<proteinExistence type="predicted"/>
<dbReference type="Proteomes" id="UP000499080">
    <property type="component" value="Unassembled WGS sequence"/>
</dbReference>